<reference evidence="1" key="2">
    <citation type="submission" date="2020-11" db="EMBL/GenBank/DDBJ databases">
        <authorList>
            <person name="McCartney M.A."/>
            <person name="Auch B."/>
            <person name="Kono T."/>
            <person name="Mallez S."/>
            <person name="Becker A."/>
            <person name="Gohl D.M."/>
            <person name="Silverstein K.A.T."/>
            <person name="Koren S."/>
            <person name="Bechman K.B."/>
            <person name="Herman A."/>
            <person name="Abrahante J.E."/>
            <person name="Garbe J."/>
        </authorList>
    </citation>
    <scope>NUCLEOTIDE SEQUENCE</scope>
    <source>
        <strain evidence="1">Duluth1</strain>
        <tissue evidence="1">Whole animal</tissue>
    </source>
</reference>
<comment type="caution">
    <text evidence="1">The sequence shown here is derived from an EMBL/GenBank/DDBJ whole genome shotgun (WGS) entry which is preliminary data.</text>
</comment>
<dbReference type="Proteomes" id="UP000828390">
    <property type="component" value="Unassembled WGS sequence"/>
</dbReference>
<reference evidence="1" key="1">
    <citation type="journal article" date="2019" name="bioRxiv">
        <title>The Genome of the Zebra Mussel, Dreissena polymorpha: A Resource for Invasive Species Research.</title>
        <authorList>
            <person name="McCartney M.A."/>
            <person name="Auch B."/>
            <person name="Kono T."/>
            <person name="Mallez S."/>
            <person name="Zhang Y."/>
            <person name="Obille A."/>
            <person name="Becker A."/>
            <person name="Abrahante J.E."/>
            <person name="Garbe J."/>
            <person name="Badalamenti J.P."/>
            <person name="Herman A."/>
            <person name="Mangelson H."/>
            <person name="Liachko I."/>
            <person name="Sullivan S."/>
            <person name="Sone E.D."/>
            <person name="Koren S."/>
            <person name="Silverstein K.A.T."/>
            <person name="Beckman K.B."/>
            <person name="Gohl D.M."/>
        </authorList>
    </citation>
    <scope>NUCLEOTIDE SEQUENCE</scope>
    <source>
        <strain evidence="1">Duluth1</strain>
        <tissue evidence="1">Whole animal</tissue>
    </source>
</reference>
<keyword evidence="2" id="KW-1185">Reference proteome</keyword>
<protein>
    <submittedName>
        <fullName evidence="1">Uncharacterized protein</fullName>
    </submittedName>
</protein>
<dbReference type="AlphaFoldDB" id="A0A9D4DZJ9"/>
<accession>A0A9D4DZJ9</accession>
<evidence type="ECO:0000313" key="2">
    <source>
        <dbReference type="Proteomes" id="UP000828390"/>
    </source>
</evidence>
<proteinExistence type="predicted"/>
<organism evidence="1 2">
    <name type="scientific">Dreissena polymorpha</name>
    <name type="common">Zebra mussel</name>
    <name type="synonym">Mytilus polymorpha</name>
    <dbReference type="NCBI Taxonomy" id="45954"/>
    <lineage>
        <taxon>Eukaryota</taxon>
        <taxon>Metazoa</taxon>
        <taxon>Spiralia</taxon>
        <taxon>Lophotrochozoa</taxon>
        <taxon>Mollusca</taxon>
        <taxon>Bivalvia</taxon>
        <taxon>Autobranchia</taxon>
        <taxon>Heteroconchia</taxon>
        <taxon>Euheterodonta</taxon>
        <taxon>Imparidentia</taxon>
        <taxon>Neoheterodontei</taxon>
        <taxon>Myida</taxon>
        <taxon>Dreissenoidea</taxon>
        <taxon>Dreissenidae</taxon>
        <taxon>Dreissena</taxon>
    </lineage>
</organism>
<evidence type="ECO:0000313" key="1">
    <source>
        <dbReference type="EMBL" id="KAH3770068.1"/>
    </source>
</evidence>
<sequence length="72" mass="8236">MRNCGNSFIHLATCPCGSLNLNNQARLEWSVRTVNTLPNSQYFNCQVNLTIAKRSLRVEQYLFCSGVREKLL</sequence>
<name>A0A9D4DZJ9_DREPO</name>
<gene>
    <name evidence="1" type="ORF">DPMN_171348</name>
</gene>
<dbReference type="EMBL" id="JAIWYP010000009">
    <property type="protein sequence ID" value="KAH3770068.1"/>
    <property type="molecule type" value="Genomic_DNA"/>
</dbReference>